<proteinExistence type="predicted"/>
<comment type="caution">
    <text evidence="1">The sequence shown here is derived from an EMBL/GenBank/DDBJ whole genome shotgun (WGS) entry which is preliminary data.</text>
</comment>
<gene>
    <name evidence="1" type="ORF">DHETER_LOCUS3815</name>
</gene>
<dbReference type="Proteomes" id="UP000789702">
    <property type="component" value="Unassembled WGS sequence"/>
</dbReference>
<evidence type="ECO:0000313" key="1">
    <source>
        <dbReference type="EMBL" id="CAG8518841.1"/>
    </source>
</evidence>
<evidence type="ECO:0000313" key="2">
    <source>
        <dbReference type="Proteomes" id="UP000789702"/>
    </source>
</evidence>
<name>A0ACA9LB45_9GLOM</name>
<reference evidence="1" key="1">
    <citation type="submission" date="2021-06" db="EMBL/GenBank/DDBJ databases">
        <authorList>
            <person name="Kallberg Y."/>
            <person name="Tangrot J."/>
            <person name="Rosling A."/>
        </authorList>
    </citation>
    <scope>NUCLEOTIDE SEQUENCE</scope>
    <source>
        <strain evidence="1">IL203A</strain>
    </source>
</reference>
<feature type="non-terminal residue" evidence="1">
    <location>
        <position position="107"/>
    </location>
</feature>
<accession>A0ACA9LB45</accession>
<protein>
    <submittedName>
        <fullName evidence="1">5775_t:CDS:1</fullName>
    </submittedName>
</protein>
<organism evidence="1 2">
    <name type="scientific">Dentiscutata heterogama</name>
    <dbReference type="NCBI Taxonomy" id="1316150"/>
    <lineage>
        <taxon>Eukaryota</taxon>
        <taxon>Fungi</taxon>
        <taxon>Fungi incertae sedis</taxon>
        <taxon>Mucoromycota</taxon>
        <taxon>Glomeromycotina</taxon>
        <taxon>Glomeromycetes</taxon>
        <taxon>Diversisporales</taxon>
        <taxon>Gigasporaceae</taxon>
        <taxon>Dentiscutata</taxon>
    </lineage>
</organism>
<keyword evidence="2" id="KW-1185">Reference proteome</keyword>
<sequence>MNSIFQVGYENALFNRLSTVDLPQKTLNQMIKFVRYYNVMDIWVLNKVLDNYSKSQQLIKLLKEFVEEVDDNNLSDSEESLQGDSTSDKENYDSATEIQIQSSKKHK</sequence>
<dbReference type="EMBL" id="CAJVPU010003479">
    <property type="protein sequence ID" value="CAG8518841.1"/>
    <property type="molecule type" value="Genomic_DNA"/>
</dbReference>